<evidence type="ECO:0000313" key="4">
    <source>
        <dbReference type="Proteomes" id="UP001379444"/>
    </source>
</evidence>
<reference evidence="3 4" key="1">
    <citation type="journal article" date="2024" name="Front. Plant Sci.">
        <title>Comprehensive phenomic and genomic studies of the species, Pectobacterium cacticida and proposal for reclassification as Alcorniella cacticida comb. nov.</title>
        <authorList>
            <person name="Jonca J."/>
            <person name="Pirhonen M."/>
            <person name="Waleron M.M."/>
            <person name="Gawor J."/>
            <person name="Mrozik A."/>
            <person name="Smoktunowicz M."/>
            <person name="Waleron K."/>
            <person name="Waleron M."/>
        </authorList>
    </citation>
    <scope>NUCLEOTIDE SEQUENCE [LARGE SCALE GENOMIC DNA]</scope>
    <source>
        <strain evidence="3 4">DPMP6</strain>
    </source>
</reference>
<gene>
    <name evidence="3" type="primary">yhdP</name>
    <name evidence="3" type="ORF">QNA12_00490</name>
</gene>
<evidence type="ECO:0000256" key="1">
    <source>
        <dbReference type="SAM" id="Phobius"/>
    </source>
</evidence>
<dbReference type="EMBL" id="CP125967">
    <property type="protein sequence ID" value="WWO38564.1"/>
    <property type="molecule type" value="Genomic_DNA"/>
</dbReference>
<feature type="transmembrane region" description="Helical" evidence="1">
    <location>
        <begin position="7"/>
        <end position="30"/>
    </location>
</feature>
<sequence>MRRLPGIVVTTGAALVVVTALLVSGLRLVLPQLDHLRPQLVAWVQSVTGVPLDIGAISGRWASFGPTLEIEKLRTSLPDSDWQVDRITLALDVWQSLLHGRWQFRDLTFYQLKLDINSPLTRQQDSKRISSGKISDLFLRQFDHFDLRDSQITFLTPSGSRAALSIPQLTWLNSDQRHRAEGAISLSSFNGQHGVVQMRMDLHDDRGLLSTGTLYLQADNIDMKPWLSRWMKTNTGLESADFSLAAWINVREGDIHSGDVFINQGTAGWGEGREAHHLNIDDMTLHVSRQENGWQMDIPSLNLATDGIVWPKGRLSVLWSPQNGPISATDRQDELRLRASNLSLERLSTLLPLLSGATPMLKTRWAALQPTGIVNSVAVDIPLQQPEKSRFKASWQNVGWQPWKLLPGVEHFAGVAQGSLEQGQASVALKQSLLPYAAMFRAPLDIKQANGTISWRNDTQGLELWSDGLDVQAKSLWANGDFRYEQPVGQEPSLNILAGIRLTEAADAWRYYPERLMGTKLVDYLSGALQGGHVDNATLIFSGNPQHFPFTHNEGRFEVWAPVKNATFAFQPGWPALEPLDINMDFTNNGLRMFAPRAWLGKVEGKNIHADIPDYKEERLLIDGELEGEGADVGHYFHQTPLKSSLGTALDALQIGGRVQGSLHLDIPLDGDDVHARGDITLNNNSLYIKPLDTTIQEFTGTFHYDNGNLRSETLRANWLNQPITVDFTTEEQPNAFLVNVGLQGDWRPALLPGLPPAASKALSGSASWKSTVAINLGHASKTTYDVDVQADLRKVSSHLPNPLSKPAGANLPLEFKASGDLRGFTLQGRVGKSSRFNSRWLLKSNTVTLARAIWQQTAAATPTLPEDSALVLDLPPLDAENWLGILPSLRSSTSVGGNKAHSSFRFPESVTLRTPELQLLGQQWHDLEITRKNTLGGSEVQAQGREIDGTIEIPHRGIWRSDIRYLYYNPQWKGDEATNPVALAEKRSPLSDTNIRFDDWPSLAVTCRQCWIFGQNMGRIQGTLLPEREKLTLSDGVIDTGKARLTLNGTWQENAEGVRTALKGKLTGESLAQNADWFGVESPLQAGAFNVDYDLYWRGAPWSPDITSLSGILHTRIGKGEIADVGTGKAGQLLRLLSFDALMRKLRFDFSDTFGHGFYFDSIRSTAWIKDGVLHTDDLLVDGLEADIAISGDLDLDQRQINMEAVIAPEISATVGVATAFAVNPVVGAAVFAASKALAPLWNKISLIRYQITGSLDQPKIQEVLREPNKKKGE</sequence>
<feature type="domain" description="YhdP central" evidence="2">
    <location>
        <begin position="1"/>
        <end position="1262"/>
    </location>
</feature>
<name>A0ABZ2G9Q0_9GAMM</name>
<dbReference type="Proteomes" id="UP001379444">
    <property type="component" value="Chromosome"/>
</dbReference>
<organism evidence="3 4">
    <name type="scientific">Pectobacterium cacticida</name>
    <dbReference type="NCBI Taxonomy" id="69221"/>
    <lineage>
        <taxon>Bacteria</taxon>
        <taxon>Pseudomonadati</taxon>
        <taxon>Pseudomonadota</taxon>
        <taxon>Gammaproteobacteria</taxon>
        <taxon>Enterobacterales</taxon>
        <taxon>Pectobacteriaceae</taxon>
        <taxon>Pectobacterium</taxon>
    </lineage>
</organism>
<dbReference type="NCBIfam" id="NF008148">
    <property type="entry name" value="PRK10899.1"/>
    <property type="match status" value="1"/>
</dbReference>
<accession>A0ABZ2G9Q0</accession>
<proteinExistence type="predicted"/>
<evidence type="ECO:0000313" key="3">
    <source>
        <dbReference type="EMBL" id="WWO38564.1"/>
    </source>
</evidence>
<dbReference type="PANTHER" id="PTHR38690">
    <property type="entry name" value="PROTEASE-RELATED"/>
    <property type="match status" value="1"/>
</dbReference>
<dbReference type="PANTHER" id="PTHR38690:SF1">
    <property type="entry name" value="PROTEASE"/>
    <property type="match status" value="1"/>
</dbReference>
<evidence type="ECO:0000259" key="2">
    <source>
        <dbReference type="Pfam" id="PF13116"/>
    </source>
</evidence>
<keyword evidence="1" id="KW-1133">Transmembrane helix</keyword>
<keyword evidence="1" id="KW-0812">Transmembrane</keyword>
<dbReference type="Pfam" id="PF13116">
    <property type="entry name" value="YhdP"/>
    <property type="match status" value="1"/>
</dbReference>
<dbReference type="InterPro" id="IPR025263">
    <property type="entry name" value="YhdP_central"/>
</dbReference>
<dbReference type="NCBIfam" id="TIGR02099">
    <property type="entry name" value="YhdP family protein"/>
    <property type="match status" value="1"/>
</dbReference>
<protein>
    <submittedName>
        <fullName evidence="3">AsmA2 domain-containing protein YhdP</fullName>
    </submittedName>
</protein>
<dbReference type="InterPro" id="IPR011836">
    <property type="entry name" value="YhdP"/>
</dbReference>
<keyword evidence="1" id="KW-0472">Membrane</keyword>
<keyword evidence="4" id="KW-1185">Reference proteome</keyword>
<dbReference type="RefSeq" id="WP_338539493.1">
    <property type="nucleotide sequence ID" value="NZ_CP125967.1"/>
</dbReference>